<evidence type="ECO:0000313" key="11">
    <source>
        <dbReference type="EMBL" id="MDG2991759.1"/>
    </source>
</evidence>
<dbReference type="NCBIfam" id="TIGR00066">
    <property type="entry name" value="g_glut_trans"/>
    <property type="match status" value="1"/>
</dbReference>
<dbReference type="InterPro" id="IPR000101">
    <property type="entry name" value="GGT_peptidase"/>
</dbReference>
<keyword evidence="4 9" id="KW-0808">Transferase</keyword>
<dbReference type="RefSeq" id="WP_277867688.1">
    <property type="nucleotide sequence ID" value="NZ_JAKKUT010000005.1"/>
</dbReference>
<comment type="catalytic activity">
    <reaction evidence="8 9">
        <text>an N-terminal (5-L-glutamyl)-[peptide] + an alpha-amino acid = 5-L-glutamyl amino acid + an N-terminal L-alpha-aminoacyl-[peptide]</text>
        <dbReference type="Rhea" id="RHEA:23904"/>
        <dbReference type="Rhea" id="RHEA-COMP:9780"/>
        <dbReference type="Rhea" id="RHEA-COMP:9795"/>
        <dbReference type="ChEBI" id="CHEBI:77644"/>
        <dbReference type="ChEBI" id="CHEBI:78597"/>
        <dbReference type="ChEBI" id="CHEBI:78599"/>
        <dbReference type="ChEBI" id="CHEBI:78608"/>
        <dbReference type="EC" id="2.3.2.2"/>
    </reaction>
</comment>
<evidence type="ECO:0000256" key="6">
    <source>
        <dbReference type="ARBA" id="ARBA00023145"/>
    </source>
</evidence>
<comment type="PTM">
    <text evidence="9">Cleaved by autocatalysis into a large and a small subunit.</text>
</comment>
<evidence type="ECO:0000256" key="1">
    <source>
        <dbReference type="ARBA" id="ARBA00001049"/>
    </source>
</evidence>
<dbReference type="Pfam" id="PF01019">
    <property type="entry name" value="G_glu_transpept"/>
    <property type="match status" value="1"/>
</dbReference>
<evidence type="ECO:0000256" key="8">
    <source>
        <dbReference type="ARBA" id="ARBA00047417"/>
    </source>
</evidence>
<comment type="similarity">
    <text evidence="3 9">Belongs to the gamma-glutamyltransferase family.</text>
</comment>
<dbReference type="Proteomes" id="UP001154265">
    <property type="component" value="Unassembled WGS sequence"/>
</dbReference>
<keyword evidence="10" id="KW-1133">Transmembrane helix</keyword>
<keyword evidence="5 9" id="KW-0378">Hydrolase</keyword>
<evidence type="ECO:0000256" key="2">
    <source>
        <dbReference type="ARBA" id="ARBA00001089"/>
    </source>
</evidence>
<dbReference type="PANTHER" id="PTHR43199">
    <property type="entry name" value="GLUTATHIONE HYDROLASE"/>
    <property type="match status" value="1"/>
</dbReference>
<dbReference type="Gene3D" id="1.10.246.130">
    <property type="match status" value="1"/>
</dbReference>
<keyword evidence="10" id="KW-0472">Membrane</keyword>
<comment type="caution">
    <text evidence="11">The sequence shown here is derived from an EMBL/GenBank/DDBJ whole genome shotgun (WGS) entry which is preliminary data.</text>
</comment>
<dbReference type="EC" id="3.4.19.13" evidence="9"/>
<evidence type="ECO:0000256" key="5">
    <source>
        <dbReference type="ARBA" id="ARBA00022801"/>
    </source>
</evidence>
<dbReference type="EMBL" id="JAKKUT010000005">
    <property type="protein sequence ID" value="MDG2991759.1"/>
    <property type="molecule type" value="Genomic_DNA"/>
</dbReference>
<dbReference type="InterPro" id="IPR051792">
    <property type="entry name" value="GGT_bact"/>
</dbReference>
<keyword evidence="12" id="KW-1185">Reference proteome</keyword>
<keyword evidence="7 9" id="KW-0012">Acyltransferase</keyword>
<reference evidence="11" key="1">
    <citation type="journal article" date="2022" name="Genome Biol. Evol.">
        <title>A New Gene Family Diagnostic for Intracellular Biomineralization of Amorphous Ca Carbonates by Cyanobacteria.</title>
        <authorList>
            <person name="Benzerara K."/>
            <person name="Duprat E."/>
            <person name="Bitard-Feildel T."/>
            <person name="Caumes G."/>
            <person name="Cassier-Chauvat C."/>
            <person name="Chauvat F."/>
            <person name="Dezi M."/>
            <person name="Diop S.I."/>
            <person name="Gaschignard G."/>
            <person name="Gorgen S."/>
            <person name="Gugger M."/>
            <person name="Lopez-Garcia P."/>
            <person name="Millet M."/>
            <person name="Skouri-Panet F."/>
            <person name="Moreira D."/>
            <person name="Callebaut I."/>
        </authorList>
    </citation>
    <scope>NUCLEOTIDE SEQUENCE</scope>
    <source>
        <strain evidence="11">G9</strain>
    </source>
</reference>
<gene>
    <name evidence="11" type="primary">ggt</name>
    <name evidence="11" type="ORF">L3556_12585</name>
</gene>
<evidence type="ECO:0000256" key="3">
    <source>
        <dbReference type="ARBA" id="ARBA00009381"/>
    </source>
</evidence>
<evidence type="ECO:0000256" key="7">
    <source>
        <dbReference type="ARBA" id="ARBA00023315"/>
    </source>
</evidence>
<evidence type="ECO:0000256" key="4">
    <source>
        <dbReference type="ARBA" id="ARBA00022679"/>
    </source>
</evidence>
<keyword evidence="10" id="KW-0812">Transmembrane</keyword>
<keyword evidence="9" id="KW-0317">Glutathione biosynthesis</keyword>
<dbReference type="PANTHER" id="PTHR43199:SF1">
    <property type="entry name" value="GLUTATHIONE HYDROLASE PROENZYME"/>
    <property type="match status" value="1"/>
</dbReference>
<name>A0ABT6F1P1_9SYNE</name>
<dbReference type="GO" id="GO:0103068">
    <property type="term" value="F:leukotriene C4 gamma-glutamyl transferase activity"/>
    <property type="evidence" value="ECO:0007669"/>
    <property type="project" value="UniProtKB-EC"/>
</dbReference>
<evidence type="ECO:0000256" key="10">
    <source>
        <dbReference type="SAM" id="Phobius"/>
    </source>
</evidence>
<reference evidence="11" key="2">
    <citation type="submission" date="2022-01" db="EMBL/GenBank/DDBJ databases">
        <authorList>
            <person name="Zivanovic Y."/>
            <person name="Moreira D."/>
            <person name="Lopez-Garcia P."/>
        </authorList>
    </citation>
    <scope>NUCLEOTIDE SEQUENCE</scope>
    <source>
        <strain evidence="11">G9</strain>
    </source>
</reference>
<dbReference type="Gene3D" id="3.60.20.40">
    <property type="match status" value="1"/>
</dbReference>
<feature type="transmembrane region" description="Helical" evidence="10">
    <location>
        <begin position="21"/>
        <end position="40"/>
    </location>
</feature>
<sequence>MNQLTGENVTHKFMAANLFRGRVYSFGLGIALGVQCFSFLPVPAIARPPQLEPTETEEVMVAASHPLATAAGVKILAQGGNAIDGAIATALAISVVQPYSAGLGGGGFALVFLNQEQQVRALDFRERAPLGAGPDMYLDDHGEVMPRASLDGYRAVATPGTIAGLAELHRQYGELPWADLVQPALDYAQQGFIINETFHRMLQWRWPALRANPEAAALLSYQGRPLTVGDRFQQPDLAKTLGAIAANPQVFYQGWIGEALVTDMAQHQGLITLRDLQEYRPVWRSPLCGTFLELEVCSMPPPSSGGVALIQMLNLLAKLDIQQNLQYQSASDRGHALAAVMQIAYGDRAVYLGDSDFVPVPVTVLTSLDYAAERVKEIPRRQSRSQAQVRPASPQLIQSLEQRQESTNTSHLTVVDRHRNAVSLTFTLNGPFGSGVVVPGTGIFLNNEMDDFAAAADSPNLFGLVGTTPSAAQPLANAIAPGKRPLSSMSPTIVREKGELRYALGSPGGSRIISTVLQILLSLELDQANALEAVTAPRIHHQWQPDTLFVESDISQAQIQDWSKWGYSLQEQGRWGNANVIRVLPDGRLQGATDPRGNGAAAGF</sequence>
<dbReference type="InterPro" id="IPR043138">
    <property type="entry name" value="GGT_lsub"/>
</dbReference>
<comment type="subunit">
    <text evidence="9">This enzyme consists of two polypeptide chains, which are synthesized in precursor form from a single polypeptide.</text>
</comment>
<comment type="catalytic activity">
    <reaction evidence="1 9">
        <text>an S-substituted glutathione + H2O = an S-substituted L-cysteinylglycine + L-glutamate</text>
        <dbReference type="Rhea" id="RHEA:59468"/>
        <dbReference type="ChEBI" id="CHEBI:15377"/>
        <dbReference type="ChEBI" id="CHEBI:29985"/>
        <dbReference type="ChEBI" id="CHEBI:90779"/>
        <dbReference type="ChEBI" id="CHEBI:143103"/>
        <dbReference type="EC" id="3.4.19.13"/>
    </reaction>
</comment>
<dbReference type="SUPFAM" id="SSF56235">
    <property type="entry name" value="N-terminal nucleophile aminohydrolases (Ntn hydrolases)"/>
    <property type="match status" value="1"/>
</dbReference>
<dbReference type="InterPro" id="IPR029055">
    <property type="entry name" value="Ntn_hydrolases_N"/>
</dbReference>
<proteinExistence type="inferred from homology"/>
<dbReference type="EC" id="2.3.2.2" evidence="9"/>
<dbReference type="PRINTS" id="PR01210">
    <property type="entry name" value="GGTRANSPTASE"/>
</dbReference>
<comment type="pathway">
    <text evidence="9">Sulfur metabolism; glutathione metabolism.</text>
</comment>
<evidence type="ECO:0000313" key="12">
    <source>
        <dbReference type="Proteomes" id="UP001154265"/>
    </source>
</evidence>
<accession>A0ABT6F1P1</accession>
<keyword evidence="6 9" id="KW-0865">Zymogen</keyword>
<comment type="catalytic activity">
    <reaction evidence="2 9">
        <text>glutathione + H2O = L-cysteinylglycine + L-glutamate</text>
        <dbReference type="Rhea" id="RHEA:28807"/>
        <dbReference type="ChEBI" id="CHEBI:15377"/>
        <dbReference type="ChEBI" id="CHEBI:29985"/>
        <dbReference type="ChEBI" id="CHEBI:57925"/>
        <dbReference type="ChEBI" id="CHEBI:61694"/>
        <dbReference type="EC" id="3.4.19.13"/>
    </reaction>
</comment>
<dbReference type="InterPro" id="IPR043137">
    <property type="entry name" value="GGT_ssub_C"/>
</dbReference>
<evidence type="ECO:0000256" key="9">
    <source>
        <dbReference type="RuleBase" id="RU368036"/>
    </source>
</evidence>
<protein>
    <recommendedName>
        <fullName evidence="9">Glutathione hydrolase proenzyme</fullName>
        <ecNumber evidence="9">2.3.2.2</ecNumber>
        <ecNumber evidence="9">3.4.19.13</ecNumber>
    </recommendedName>
    <component>
        <recommendedName>
            <fullName evidence="9">Glutathione hydrolase large chain</fullName>
        </recommendedName>
    </component>
    <component>
        <recommendedName>
            <fullName evidence="9">Glutathione hydrolase small chain</fullName>
        </recommendedName>
    </component>
</protein>
<organism evidence="11 12">
    <name type="scientific">Candidatus Synechococcus calcipolaris G9</name>
    <dbReference type="NCBI Taxonomy" id="1497997"/>
    <lineage>
        <taxon>Bacteria</taxon>
        <taxon>Bacillati</taxon>
        <taxon>Cyanobacteriota</taxon>
        <taxon>Cyanophyceae</taxon>
        <taxon>Synechococcales</taxon>
        <taxon>Synechococcaceae</taxon>
        <taxon>Synechococcus</taxon>
    </lineage>
</organism>